<gene>
    <name evidence="1" type="ORF">ACFQJ7_12930</name>
</gene>
<name>A0ABD5X6U0_9EURY</name>
<protein>
    <recommendedName>
        <fullName evidence="3">Hsp20/alpha crystallin family protein</fullName>
    </recommendedName>
</protein>
<comment type="caution">
    <text evidence="1">The sequence shown here is derived from an EMBL/GenBank/DDBJ whole genome shotgun (WGS) entry which is preliminary data.</text>
</comment>
<dbReference type="Proteomes" id="UP001596414">
    <property type="component" value="Unassembled WGS sequence"/>
</dbReference>
<dbReference type="InterPro" id="IPR055551">
    <property type="entry name" value="DUF7127"/>
</dbReference>
<proteinExistence type="predicted"/>
<reference evidence="1 2" key="1">
    <citation type="journal article" date="2014" name="Int. J. Syst. Evol. Microbiol.">
        <title>Complete genome sequence of Corynebacterium casei LMG S-19264T (=DSM 44701T), isolated from a smear-ripened cheese.</title>
        <authorList>
            <consortium name="US DOE Joint Genome Institute (JGI-PGF)"/>
            <person name="Walter F."/>
            <person name="Albersmeier A."/>
            <person name="Kalinowski J."/>
            <person name="Ruckert C."/>
        </authorList>
    </citation>
    <scope>NUCLEOTIDE SEQUENCE [LARGE SCALE GENOMIC DNA]</scope>
    <source>
        <strain evidence="1 2">CGMCC 4.7215</strain>
    </source>
</reference>
<sequence>MSLRQTLREKQFESRRFEYDDETEYVVDLGPSANGTVDVVDNTAIIVGDKEQYEIEIPHDAQVFMNNNVLTIEVEE</sequence>
<accession>A0ABD5X6U0</accession>
<evidence type="ECO:0008006" key="3">
    <source>
        <dbReference type="Google" id="ProtNLM"/>
    </source>
</evidence>
<dbReference type="RefSeq" id="WP_267637241.1">
    <property type="nucleotide sequence ID" value="NZ_JAODIY010000009.1"/>
</dbReference>
<organism evidence="1 2">
    <name type="scientific">Halovenus rubra</name>
    <dbReference type="NCBI Taxonomy" id="869890"/>
    <lineage>
        <taxon>Archaea</taxon>
        <taxon>Methanobacteriati</taxon>
        <taxon>Methanobacteriota</taxon>
        <taxon>Stenosarchaea group</taxon>
        <taxon>Halobacteria</taxon>
        <taxon>Halobacteriales</taxon>
        <taxon>Haloarculaceae</taxon>
        <taxon>Halovenus</taxon>
    </lineage>
</organism>
<dbReference type="Pfam" id="PF23444">
    <property type="entry name" value="DUF7127"/>
    <property type="match status" value="1"/>
</dbReference>
<evidence type="ECO:0000313" key="1">
    <source>
        <dbReference type="EMBL" id="MFC7126915.1"/>
    </source>
</evidence>
<dbReference type="EMBL" id="JBHSZQ010000047">
    <property type="protein sequence ID" value="MFC7126915.1"/>
    <property type="molecule type" value="Genomic_DNA"/>
</dbReference>
<dbReference type="AlphaFoldDB" id="A0ABD5X6U0"/>
<evidence type="ECO:0000313" key="2">
    <source>
        <dbReference type="Proteomes" id="UP001596414"/>
    </source>
</evidence>